<accession>A0A380GZ51</accession>
<dbReference type="AlphaFoldDB" id="A0A380GZ51"/>
<evidence type="ECO:0000256" key="1">
    <source>
        <dbReference type="SAM" id="Phobius"/>
    </source>
</evidence>
<dbReference type="EMBL" id="UHDT01000001">
    <property type="protein sequence ID" value="SUM58468.1"/>
    <property type="molecule type" value="Genomic_DNA"/>
</dbReference>
<dbReference type="Pfam" id="PF05708">
    <property type="entry name" value="Peptidase_C92"/>
    <property type="match status" value="1"/>
</dbReference>
<dbReference type="SUPFAM" id="SSF54001">
    <property type="entry name" value="Cysteine proteinases"/>
    <property type="match status" value="1"/>
</dbReference>
<keyword evidence="2" id="KW-0378">Hydrolase</keyword>
<dbReference type="InterPro" id="IPR038765">
    <property type="entry name" value="Papain-like_cys_pep_sf"/>
</dbReference>
<dbReference type="GO" id="GO:0016787">
    <property type="term" value="F:hydrolase activity"/>
    <property type="evidence" value="ECO:0007669"/>
    <property type="project" value="UniProtKB-KW"/>
</dbReference>
<keyword evidence="1" id="KW-1133">Transmembrane helix</keyword>
<proteinExistence type="predicted"/>
<reference evidence="2 3" key="1">
    <citation type="submission" date="2018-06" db="EMBL/GenBank/DDBJ databases">
        <authorList>
            <consortium name="Pathogen Informatics"/>
            <person name="Doyle S."/>
        </authorList>
    </citation>
    <scope>NUCLEOTIDE SEQUENCE [LARGE SCALE GENOMIC DNA]</scope>
    <source>
        <strain evidence="2 3">NCTC13832</strain>
    </source>
</reference>
<name>A0A380GZ51_9STAP</name>
<dbReference type="Proteomes" id="UP000254100">
    <property type="component" value="Unassembled WGS sequence"/>
</dbReference>
<gene>
    <name evidence="2" type="ORF">NCTC13832_02218</name>
</gene>
<dbReference type="InterPro" id="IPR024453">
    <property type="entry name" value="Peptidase_C92"/>
</dbReference>
<evidence type="ECO:0000313" key="3">
    <source>
        <dbReference type="Proteomes" id="UP000254100"/>
    </source>
</evidence>
<keyword evidence="1" id="KW-0472">Membrane</keyword>
<evidence type="ECO:0000313" key="2">
    <source>
        <dbReference type="EMBL" id="SUM58468.1"/>
    </source>
</evidence>
<keyword evidence="1" id="KW-0812">Transmembrane</keyword>
<dbReference type="Gene3D" id="3.90.1720.10">
    <property type="entry name" value="endopeptidase domain like (from Nostoc punctiforme)"/>
    <property type="match status" value="1"/>
</dbReference>
<sequence length="260" mass="29546">MYNSFFRYLSFNSKVYIVILKVILKSNNGRFYKKITIIFLTLFLTLAYVLPYFSNSVLANEETNDYQKLQQEGILDNSITENHWTQFMQESKLAEQSLESEPDGISVRSAFHLKPGDVLISNATSSRGLTGHAAIAISNNDVLHIHSVGHHPSVHKFSWFKQRYSGKGKWLKIYRSKNTKAGAKAAAWAKRNYVGKKYNYGINTKLASKNPTYCSKIVYQAYKYGVSKNSIFDPGSHIIAPYALPNISSNAYKLVRVKTY</sequence>
<dbReference type="RefSeq" id="WP_240626984.1">
    <property type="nucleotide sequence ID" value="NZ_JXWY01000043.1"/>
</dbReference>
<feature type="transmembrane region" description="Helical" evidence="1">
    <location>
        <begin position="36"/>
        <end position="54"/>
    </location>
</feature>
<organism evidence="2 3">
    <name type="scientific">Staphylococcus microti</name>
    <dbReference type="NCBI Taxonomy" id="569857"/>
    <lineage>
        <taxon>Bacteria</taxon>
        <taxon>Bacillati</taxon>
        <taxon>Bacillota</taxon>
        <taxon>Bacilli</taxon>
        <taxon>Bacillales</taxon>
        <taxon>Staphylococcaceae</taxon>
        <taxon>Staphylococcus</taxon>
    </lineage>
</organism>
<feature type="transmembrane region" description="Helical" evidence="1">
    <location>
        <begin position="6"/>
        <end position="24"/>
    </location>
</feature>
<protein>
    <submittedName>
        <fullName evidence="2">Uncharacterized distant relative of cell wall-associated hydrolases</fullName>
    </submittedName>
</protein>